<reference evidence="2 3" key="1">
    <citation type="journal article" date="2006" name="Appl. Environ. Microbiol.">
        <title>Genome sequence of the chemolithoautotrophic nitrite-oxidizing bacterium Nitrobacter winogradskyi Nb-255.</title>
        <authorList>
            <person name="Starkenburg S.R."/>
            <person name="Chain P.S."/>
            <person name="Sayavedra-Soto L.A."/>
            <person name="Hauser L."/>
            <person name="Land M.L."/>
            <person name="Larimer F.W."/>
            <person name="Malfatti S.A."/>
            <person name="Klotz M.G."/>
            <person name="Bottomley P.J."/>
            <person name="Arp D.J."/>
            <person name="Hickey W.J."/>
        </authorList>
    </citation>
    <scope>NUCLEOTIDE SEQUENCE [LARGE SCALE GENOMIC DNA]</scope>
    <source>
        <strain evidence="3">ATCC 25391 / DSM 10237 / CIP 104748 / NCIMB 11846 / Nb-255</strain>
    </source>
</reference>
<evidence type="ECO:0000313" key="2">
    <source>
        <dbReference type="EMBL" id="ABA04540.1"/>
    </source>
</evidence>
<keyword evidence="3" id="KW-1185">Reference proteome</keyword>
<name>Q3ST51_NITWN</name>
<dbReference type="AlphaFoldDB" id="Q3ST51"/>
<gene>
    <name evidence="2" type="ordered locus">Nwi_1279</name>
</gene>
<dbReference type="RefSeq" id="WP_011314568.1">
    <property type="nucleotide sequence ID" value="NC_007406.1"/>
</dbReference>
<accession>Q3ST51</accession>
<keyword evidence="1" id="KW-0812">Transmembrane</keyword>
<dbReference type="HOGENOM" id="CLU_1233963_0_0_5"/>
<proteinExistence type="predicted"/>
<sequence length="224" mass="25874">MRKSQFPFREYLPVPGLILLFGAAWFCSQQWLQFRPWWVDVPWIAILATIAAFGLGTFYADLYNDNSQLRRWWADRRRVFNVVFHPASDVKDGYEVQTPYFSVRFIGPVTGHSLELVLYEHLQWSFNKPAQLLLRVDAVKFSEGEHVRVPIATIAQAAHGPHFWGDGTANKSPIPGTGNLVEVRAVKKGRVKQRYSVFIAYRENEAATGNIYSFLQEDRHVFRQ</sequence>
<dbReference type="Proteomes" id="UP000002531">
    <property type="component" value="Chromosome"/>
</dbReference>
<evidence type="ECO:0000313" key="3">
    <source>
        <dbReference type="Proteomes" id="UP000002531"/>
    </source>
</evidence>
<feature type="transmembrane region" description="Helical" evidence="1">
    <location>
        <begin position="12"/>
        <end position="31"/>
    </location>
</feature>
<organism evidence="2 3">
    <name type="scientific">Nitrobacter winogradskyi (strain ATCC 25391 / DSM 10237 / CIP 104748 / NCIMB 11846 / Nb-255)</name>
    <dbReference type="NCBI Taxonomy" id="323098"/>
    <lineage>
        <taxon>Bacteria</taxon>
        <taxon>Pseudomonadati</taxon>
        <taxon>Pseudomonadota</taxon>
        <taxon>Alphaproteobacteria</taxon>
        <taxon>Hyphomicrobiales</taxon>
        <taxon>Nitrobacteraceae</taxon>
        <taxon>Nitrobacter</taxon>
    </lineage>
</organism>
<dbReference type="KEGG" id="nwi:Nwi_1279"/>
<dbReference type="EMBL" id="CP000115">
    <property type="protein sequence ID" value="ABA04540.1"/>
    <property type="molecule type" value="Genomic_DNA"/>
</dbReference>
<protein>
    <submittedName>
        <fullName evidence="2">Uncharacterized protein</fullName>
    </submittedName>
</protein>
<evidence type="ECO:0000256" key="1">
    <source>
        <dbReference type="SAM" id="Phobius"/>
    </source>
</evidence>
<feature type="transmembrane region" description="Helical" evidence="1">
    <location>
        <begin position="43"/>
        <end position="62"/>
    </location>
</feature>
<keyword evidence="1" id="KW-0472">Membrane</keyword>
<keyword evidence="1" id="KW-1133">Transmembrane helix</keyword>